<dbReference type="EMBL" id="WHNW01000002">
    <property type="protein sequence ID" value="MPV85517.1"/>
    <property type="molecule type" value="Genomic_DNA"/>
</dbReference>
<name>A0A6N7EWL9_9GAMM</name>
<feature type="transmembrane region" description="Helical" evidence="1">
    <location>
        <begin position="38"/>
        <end position="56"/>
    </location>
</feature>
<accession>A0A6N7EWL9</accession>
<keyword evidence="1" id="KW-1133">Transmembrane helix</keyword>
<keyword evidence="1" id="KW-0472">Membrane</keyword>
<proteinExistence type="predicted"/>
<gene>
    <name evidence="2" type="ORF">GCU85_02050</name>
</gene>
<evidence type="ECO:0000256" key="1">
    <source>
        <dbReference type="SAM" id="Phobius"/>
    </source>
</evidence>
<dbReference type="AlphaFoldDB" id="A0A6N7EWL9"/>
<evidence type="ECO:0000313" key="2">
    <source>
        <dbReference type="EMBL" id="MPV85517.1"/>
    </source>
</evidence>
<organism evidence="2 3">
    <name type="scientific">Ostreibacterium oceani</name>
    <dbReference type="NCBI Taxonomy" id="2654998"/>
    <lineage>
        <taxon>Bacteria</taxon>
        <taxon>Pseudomonadati</taxon>
        <taxon>Pseudomonadota</taxon>
        <taxon>Gammaproteobacteria</taxon>
        <taxon>Cardiobacteriales</taxon>
        <taxon>Ostreibacteriaceae</taxon>
        <taxon>Ostreibacterium</taxon>
    </lineage>
</organism>
<sequence length="524" mass="56645">MLQSAICHLDRRQHIDNTLTIIQKYFSHKTGLNSMKKIGIIAVAGIIIIAAAAFLFKGKISDSVGNQFEKQAKTFLENNTNKPISIKSLAQSPEITTATITINEVKDTEIRSQLDISLAMGQKFSLPLNTEIQRGEISHNGKSYGFGKLVTKPDLSQFTDLPAVIDENTFTLEQFIDLLGNVHEVYTVTPLSFKDSGSQMNFAGATVNIDTSFFNRANASGDFAVRTLTVNEDNNTFILSPIEGSFNLSENGDYQVSTGPLSIEIAAIDGTGGIRAEKMISTGNYQSIDGLSVPLNNGEASIKDISIKVPDPMTGQMTEIKLSSLDFTGGIYQNGDNHVDIKYNVKANATENGIALPLPVLLQSASMDFQMNRLANSAINTYFDTLLPIMYQIENSANAEAEALAVLEGQLLPAIQQSDTQTMLAFDIQTDQGKAAMDADFALNESGKSASVNDLIAALKRGDTGIINANAKANIAKSLSDATELTSMLQLFMGEYVNETETDYTFEAVLKDGQATLNGKPLPL</sequence>
<keyword evidence="1" id="KW-0812">Transmembrane</keyword>
<comment type="caution">
    <text evidence="2">The sequence shown here is derived from an EMBL/GenBank/DDBJ whole genome shotgun (WGS) entry which is preliminary data.</text>
</comment>
<dbReference type="InParanoid" id="A0A6N7EWL9"/>
<keyword evidence="3" id="KW-1185">Reference proteome</keyword>
<dbReference type="InterPro" id="IPR010352">
    <property type="entry name" value="DUF945"/>
</dbReference>
<dbReference type="Proteomes" id="UP000471298">
    <property type="component" value="Unassembled WGS sequence"/>
</dbReference>
<reference evidence="2 3" key="1">
    <citation type="submission" date="2019-10" db="EMBL/GenBank/DDBJ databases">
        <title>Cardiobacteriales fam. a chemoheterotrophic member of the order Cardiobacteriales, and proposal of Cardiobacteriales fam. nov.</title>
        <authorList>
            <person name="Wang C."/>
        </authorList>
    </citation>
    <scope>NUCLEOTIDE SEQUENCE [LARGE SCALE GENOMIC DNA]</scope>
    <source>
        <strain evidence="2 3">ML27</strain>
    </source>
</reference>
<evidence type="ECO:0000313" key="3">
    <source>
        <dbReference type="Proteomes" id="UP000471298"/>
    </source>
</evidence>
<protein>
    <submittedName>
        <fullName evidence="2">DUF945 family protein</fullName>
    </submittedName>
</protein>
<dbReference type="Pfam" id="PF06097">
    <property type="entry name" value="DUF945"/>
    <property type="match status" value="1"/>
</dbReference>